<dbReference type="PRINTS" id="PR00413">
    <property type="entry name" value="HADHALOGNASE"/>
</dbReference>
<dbReference type="Pfam" id="PF13419">
    <property type="entry name" value="HAD_2"/>
    <property type="match status" value="1"/>
</dbReference>
<protein>
    <submittedName>
        <fullName evidence="1">HAD family phosphatase</fullName>
    </submittedName>
</protein>
<sequence length="236" mass="25601">MSTRTPGAVLWDMDGTIVDTEPIWLAAQQGLMQRHDLPPLTPEHDELLVGASMEMSADLFISLGVPMSKREIIDSIQFEVADRIREGVEWRPGARELLRDLSANRVPTALVTNSGLGIVQAVLEILDDHTFDVIVSADDVEHGKPHPEPFLTAAKQLGVDTRDTVAIEDSINGLGSAVAANCVVLAVPHAVAIAPRHDLIVHPTLQGVGWAELSQLFADHLDRRFPLEGADRKPSA</sequence>
<dbReference type="InterPro" id="IPR036412">
    <property type="entry name" value="HAD-like_sf"/>
</dbReference>
<dbReference type="RefSeq" id="WP_124970867.1">
    <property type="nucleotide sequence ID" value="NZ_RQVS01000005.1"/>
</dbReference>
<dbReference type="InterPro" id="IPR006439">
    <property type="entry name" value="HAD-SF_hydro_IA"/>
</dbReference>
<dbReference type="PANTHER" id="PTHR18901">
    <property type="entry name" value="2-DEOXYGLUCOSE-6-PHOSPHATE PHOSPHATASE 2"/>
    <property type="match status" value="1"/>
</dbReference>
<evidence type="ECO:0000313" key="1">
    <source>
        <dbReference type="EMBL" id="RRJ87174.1"/>
    </source>
</evidence>
<name>A0A3P3VXG5_9MICO</name>
<dbReference type="InterPro" id="IPR023214">
    <property type="entry name" value="HAD_sf"/>
</dbReference>
<dbReference type="InterPro" id="IPR041492">
    <property type="entry name" value="HAD_2"/>
</dbReference>
<dbReference type="SUPFAM" id="SSF56784">
    <property type="entry name" value="HAD-like"/>
    <property type="match status" value="1"/>
</dbReference>
<organism evidence="1 2">
    <name type="scientific">Gulosibacter macacae</name>
    <dbReference type="NCBI Taxonomy" id="2488791"/>
    <lineage>
        <taxon>Bacteria</taxon>
        <taxon>Bacillati</taxon>
        <taxon>Actinomycetota</taxon>
        <taxon>Actinomycetes</taxon>
        <taxon>Micrococcales</taxon>
        <taxon>Microbacteriaceae</taxon>
        <taxon>Gulosibacter</taxon>
    </lineage>
</organism>
<dbReference type="OrthoDB" id="9797743at2"/>
<proteinExistence type="predicted"/>
<dbReference type="NCBIfam" id="TIGR01549">
    <property type="entry name" value="HAD-SF-IA-v1"/>
    <property type="match status" value="1"/>
</dbReference>
<dbReference type="SFLD" id="SFLDG01129">
    <property type="entry name" value="C1.5:_HAD__Beta-PGM__Phosphata"/>
    <property type="match status" value="1"/>
</dbReference>
<dbReference type="Gene3D" id="3.40.50.1000">
    <property type="entry name" value="HAD superfamily/HAD-like"/>
    <property type="match status" value="1"/>
</dbReference>
<dbReference type="NCBIfam" id="TIGR01509">
    <property type="entry name" value="HAD-SF-IA-v3"/>
    <property type="match status" value="1"/>
</dbReference>
<dbReference type="EMBL" id="RQVS01000005">
    <property type="protein sequence ID" value="RRJ87174.1"/>
    <property type="molecule type" value="Genomic_DNA"/>
</dbReference>
<comment type="caution">
    <text evidence="1">The sequence shown here is derived from an EMBL/GenBank/DDBJ whole genome shotgun (WGS) entry which is preliminary data.</text>
</comment>
<dbReference type="SFLD" id="SFLDS00003">
    <property type="entry name" value="Haloacid_Dehalogenase"/>
    <property type="match status" value="1"/>
</dbReference>
<dbReference type="CDD" id="cd07505">
    <property type="entry name" value="HAD_BPGM-like"/>
    <property type="match status" value="1"/>
</dbReference>
<accession>A0A3P3VXG5</accession>
<gene>
    <name evidence="1" type="ORF">EG850_04950</name>
</gene>
<dbReference type="Proteomes" id="UP000274391">
    <property type="component" value="Unassembled WGS sequence"/>
</dbReference>
<dbReference type="PANTHER" id="PTHR18901:SF38">
    <property type="entry name" value="PSEUDOURIDINE-5'-PHOSPHATASE"/>
    <property type="match status" value="1"/>
</dbReference>
<keyword evidence="2" id="KW-1185">Reference proteome</keyword>
<dbReference type="InterPro" id="IPR023198">
    <property type="entry name" value="PGP-like_dom2"/>
</dbReference>
<dbReference type="Gene3D" id="1.10.150.240">
    <property type="entry name" value="Putative phosphatase, domain 2"/>
    <property type="match status" value="1"/>
</dbReference>
<evidence type="ECO:0000313" key="2">
    <source>
        <dbReference type="Proteomes" id="UP000274391"/>
    </source>
</evidence>
<dbReference type="AlphaFoldDB" id="A0A3P3VXG5"/>
<reference evidence="1 2" key="1">
    <citation type="submission" date="2018-11" db="EMBL/GenBank/DDBJ databases">
        <title>YIM 102482-1 draft genome.</title>
        <authorList>
            <person name="Li G."/>
            <person name="Jiang Y."/>
        </authorList>
    </citation>
    <scope>NUCLEOTIDE SEQUENCE [LARGE SCALE GENOMIC DNA]</scope>
    <source>
        <strain evidence="1 2">YIM 102482-1</strain>
    </source>
</reference>